<dbReference type="InterPro" id="IPR047199">
    <property type="entry name" value="CorA-like"/>
</dbReference>
<comment type="subcellular location">
    <subcellularLocation>
        <location evidence="1">Membrane</location>
        <topology evidence="1">Multi-pass membrane protein</topology>
    </subcellularLocation>
</comment>
<dbReference type="Proteomes" id="UP000000954">
    <property type="component" value="Chromosome"/>
</dbReference>
<evidence type="ECO:0000256" key="4">
    <source>
        <dbReference type="ARBA" id="ARBA00022989"/>
    </source>
</evidence>
<keyword evidence="5 6" id="KW-0472">Membrane</keyword>
<dbReference type="HOGENOM" id="CLU_007127_8_1_11"/>
<accession>C7MPF6</accession>
<organism evidence="7 8">
    <name type="scientific">Cryptobacterium curtum (strain ATCC 700683 / DSM 15641 / CCUG 43107 / 12-3)</name>
    <dbReference type="NCBI Taxonomy" id="469378"/>
    <lineage>
        <taxon>Bacteria</taxon>
        <taxon>Bacillati</taxon>
        <taxon>Actinomycetota</taxon>
        <taxon>Coriobacteriia</taxon>
        <taxon>Eggerthellales</taxon>
        <taxon>Eggerthellaceae</taxon>
        <taxon>Cryptobacterium</taxon>
    </lineage>
</organism>
<dbReference type="EMBL" id="CP001682">
    <property type="protein sequence ID" value="ACU94796.1"/>
    <property type="molecule type" value="Genomic_DNA"/>
</dbReference>
<dbReference type="InterPro" id="IPR002523">
    <property type="entry name" value="MgTranspt_CorA/ZnTranspt_ZntB"/>
</dbReference>
<dbReference type="KEGG" id="ccu:Ccur_11050"/>
<protein>
    <submittedName>
        <fullName evidence="7">Mg2+/Co2+ transporter</fullName>
    </submittedName>
</protein>
<dbReference type="SUPFAM" id="SSF143865">
    <property type="entry name" value="CorA soluble domain-like"/>
    <property type="match status" value="1"/>
</dbReference>
<reference evidence="7 8" key="1">
    <citation type="journal article" date="2009" name="Stand. Genomic Sci.">
        <title>Complete genome sequence of Cryptobacterium curtum type strain (12-3).</title>
        <authorList>
            <person name="Mavrommatis K."/>
            <person name="Pukall R."/>
            <person name="Rohde C."/>
            <person name="Chen F."/>
            <person name="Sims D."/>
            <person name="Brettin T."/>
            <person name="Kuske C."/>
            <person name="Detter J.C."/>
            <person name="Han C."/>
            <person name="Lapidus A."/>
            <person name="Copeland A."/>
            <person name="Glavina Del Rio T."/>
            <person name="Nolan M."/>
            <person name="Lucas S."/>
            <person name="Tice H."/>
            <person name="Cheng J.F."/>
            <person name="Bruce D."/>
            <person name="Goodwin L."/>
            <person name="Pitluck S."/>
            <person name="Ovchinnikova G."/>
            <person name="Pati A."/>
            <person name="Ivanova N."/>
            <person name="Chen A."/>
            <person name="Palaniappan K."/>
            <person name="Chain P."/>
            <person name="D'haeseleer P."/>
            <person name="Goker M."/>
            <person name="Bristow J."/>
            <person name="Eisen J.A."/>
            <person name="Markowitz V."/>
            <person name="Hugenholtz P."/>
            <person name="Rohde M."/>
            <person name="Klenk H.P."/>
            <person name="Kyrpides N.C."/>
        </authorList>
    </citation>
    <scope>NUCLEOTIDE SEQUENCE [LARGE SCALE GENOMIC DNA]</scope>
    <source>
        <strain evidence="8">ATCC 700683 / DSM 15641 / 12-3</strain>
    </source>
</reference>
<keyword evidence="4 6" id="KW-1133">Transmembrane helix</keyword>
<dbReference type="CDD" id="cd12827">
    <property type="entry name" value="EcCorA_ZntB-like_u2"/>
    <property type="match status" value="1"/>
</dbReference>
<dbReference type="eggNOG" id="COG0598">
    <property type="taxonomic scope" value="Bacteria"/>
</dbReference>
<comment type="similarity">
    <text evidence="2">Belongs to the CorA metal ion transporter (MIT) (TC 1.A.35) family.</text>
</comment>
<gene>
    <name evidence="7" type="ordered locus">Ccur_11050</name>
</gene>
<proteinExistence type="inferred from homology"/>
<dbReference type="InterPro" id="IPR045861">
    <property type="entry name" value="CorA_cytoplasmic_dom"/>
</dbReference>
<dbReference type="GO" id="GO:0046873">
    <property type="term" value="F:metal ion transmembrane transporter activity"/>
    <property type="evidence" value="ECO:0007669"/>
    <property type="project" value="InterPro"/>
</dbReference>
<feature type="transmembrane region" description="Helical" evidence="6">
    <location>
        <begin position="267"/>
        <end position="286"/>
    </location>
</feature>
<dbReference type="SUPFAM" id="SSF144083">
    <property type="entry name" value="Magnesium transport protein CorA, transmembrane region"/>
    <property type="match status" value="1"/>
</dbReference>
<dbReference type="Gene3D" id="1.20.58.340">
    <property type="entry name" value="Magnesium transport protein CorA, transmembrane region"/>
    <property type="match status" value="2"/>
</dbReference>
<dbReference type="OrthoDB" id="9803416at2"/>
<dbReference type="RefSeq" id="WP_015778659.1">
    <property type="nucleotide sequence ID" value="NC_013170.1"/>
</dbReference>
<dbReference type="GO" id="GO:0016020">
    <property type="term" value="C:membrane"/>
    <property type="evidence" value="ECO:0007669"/>
    <property type="project" value="UniProtKB-SubCell"/>
</dbReference>
<evidence type="ECO:0000256" key="1">
    <source>
        <dbReference type="ARBA" id="ARBA00004141"/>
    </source>
</evidence>
<evidence type="ECO:0000313" key="8">
    <source>
        <dbReference type="Proteomes" id="UP000000954"/>
    </source>
</evidence>
<feature type="transmembrane region" description="Helical" evidence="6">
    <location>
        <begin position="298"/>
        <end position="317"/>
    </location>
</feature>
<evidence type="ECO:0000256" key="3">
    <source>
        <dbReference type="ARBA" id="ARBA00022692"/>
    </source>
</evidence>
<sequence>MIECLKTTLVGTDLLTQPITTPEPGCWINVVSPDSNDRDWLLNQVDIAPEFVRSAFDDEESSHIDYDDDANQTLIIVDCPFVEDASEAEDPDIVQYDTHPLSFIFLPEKDMLVTVSLRENAIVSQFASGHGVRRMNTNQRTRLFLQIFLRISQRYVIYLRNIDRQFNRIEASLRRDLRNSELIKMLGFEKSLVYFSTSLKADEATLTKVSSGRAVRLYEDDRDLLDDVFIELRQAIEMSAIYTNILDGTMDTFASVISNNLNITMRTLTIITLVLAIPTMVFSFYGMNVSDLPAADTFAFPIICALIGCGIAAIFFWRSRLFK</sequence>
<evidence type="ECO:0000313" key="7">
    <source>
        <dbReference type="EMBL" id="ACU94796.1"/>
    </source>
</evidence>
<dbReference type="PANTHER" id="PTHR47891:SF2">
    <property type="entry name" value="MAGNESIUM AND COBALT TRANSPORTER"/>
    <property type="match status" value="1"/>
</dbReference>
<evidence type="ECO:0000256" key="6">
    <source>
        <dbReference type="SAM" id="Phobius"/>
    </source>
</evidence>
<keyword evidence="3 6" id="KW-0812">Transmembrane</keyword>
<dbReference type="Gene3D" id="3.30.460.20">
    <property type="entry name" value="CorA soluble domain-like"/>
    <property type="match status" value="1"/>
</dbReference>
<dbReference type="AlphaFoldDB" id="C7MPF6"/>
<evidence type="ECO:0000256" key="2">
    <source>
        <dbReference type="ARBA" id="ARBA00009765"/>
    </source>
</evidence>
<dbReference type="Pfam" id="PF01544">
    <property type="entry name" value="CorA"/>
    <property type="match status" value="1"/>
</dbReference>
<name>C7MPF6_CRYCD</name>
<keyword evidence="8" id="KW-1185">Reference proteome</keyword>
<dbReference type="PANTHER" id="PTHR47891">
    <property type="entry name" value="TRANSPORTER-RELATED"/>
    <property type="match status" value="1"/>
</dbReference>
<dbReference type="InterPro" id="IPR045863">
    <property type="entry name" value="CorA_TM1_TM2"/>
</dbReference>
<evidence type="ECO:0000256" key="5">
    <source>
        <dbReference type="ARBA" id="ARBA00023136"/>
    </source>
</evidence>